<sequence length="369" mass="43179">MKTKLYLCLLMAAVSSVTVSAQKMSLADQFISYFNNYQKKELAMMTTPDFKFKNESSDEILNRYDFFTYYFDDSETLLSKYKIIKKTTQNDKSYYVVEEQSQFFKLLDVKFPKWNMTITTVEGEVDEVAFTPTEGYDAYMKELKSKTEKFDAWMAEHYPKVDLEELTDPFPILEYLNKYVKSKGIPLSSLQKYDESTGIPEILTDKDSKAEGMDCVHQHKFTEAERTSFYPFNKAKKILLISFTDKDKELSYYAETPRITDLSIAQSSKQLNKVDISRLTDIFYNYGYKKLEMIVNEKLDCPEFKNAIVFLDENDKPFEYIALSFDCGQIEFSSRKMNYGQECNSKREFLRVFFVSKGVDIFPQKPAKP</sequence>
<evidence type="ECO:0000313" key="2">
    <source>
        <dbReference type="EMBL" id="KPE52522.1"/>
    </source>
</evidence>
<dbReference type="AlphaFoldDB" id="A0A0N0IXU3"/>
<protein>
    <recommendedName>
        <fullName evidence="4">DUF3828 domain-containing protein</fullName>
    </recommendedName>
</protein>
<organism evidence="2 3">
    <name type="scientific">Chryseobacterium indologenes</name>
    <name type="common">Flavobacterium indologenes</name>
    <dbReference type="NCBI Taxonomy" id="253"/>
    <lineage>
        <taxon>Bacteria</taxon>
        <taxon>Pseudomonadati</taxon>
        <taxon>Bacteroidota</taxon>
        <taxon>Flavobacteriia</taxon>
        <taxon>Flavobacteriales</taxon>
        <taxon>Weeksellaceae</taxon>
        <taxon>Chryseobacterium group</taxon>
        <taxon>Chryseobacterium</taxon>
    </lineage>
</organism>
<comment type="caution">
    <text evidence="2">The sequence shown here is derived from an EMBL/GenBank/DDBJ whole genome shotgun (WGS) entry which is preliminary data.</text>
</comment>
<dbReference type="EMBL" id="LJOD01000001">
    <property type="protein sequence ID" value="KPE52522.1"/>
    <property type="molecule type" value="Genomic_DNA"/>
</dbReference>
<evidence type="ECO:0000256" key="1">
    <source>
        <dbReference type="SAM" id="SignalP"/>
    </source>
</evidence>
<proteinExistence type="predicted"/>
<reference evidence="2 3" key="1">
    <citation type="journal article" date="2015" name="Genom Data">
        <title>Draft genome sequence of a multidrug-resistant Chryseobacterium indologenes isolate from Malaysia.</title>
        <authorList>
            <person name="Yu C.Y."/>
            <person name="Ang G.Y."/>
            <person name="Cheng H.J."/>
            <person name="Cheong Y.M."/>
            <person name="Yin W.F."/>
            <person name="Chan K.G."/>
        </authorList>
    </citation>
    <scope>NUCLEOTIDE SEQUENCE [LARGE SCALE GENOMIC DNA]</scope>
    <source>
        <strain evidence="2 3">CI_885</strain>
    </source>
</reference>
<keyword evidence="1" id="KW-0732">Signal</keyword>
<feature type="signal peptide" evidence="1">
    <location>
        <begin position="1"/>
        <end position="21"/>
    </location>
</feature>
<dbReference type="RefSeq" id="WP_062696076.1">
    <property type="nucleotide sequence ID" value="NZ_LJOD01000001.1"/>
</dbReference>
<accession>A0A0N0IXU3</accession>
<gene>
    <name evidence="2" type="ORF">AOB46_00385</name>
</gene>
<dbReference type="OrthoDB" id="795653at2"/>
<reference evidence="3" key="2">
    <citation type="submission" date="2015-09" db="EMBL/GenBank/DDBJ databases">
        <title>Draft genome sequence of a multidrug-resistant Chryseobacterium indologenes isolate from Malaysia.</title>
        <authorList>
            <person name="Yu C.Y."/>
            <person name="Ang G.Y."/>
            <person name="Chan K.-G."/>
        </authorList>
    </citation>
    <scope>NUCLEOTIDE SEQUENCE [LARGE SCALE GENOMIC DNA]</scope>
    <source>
        <strain evidence="3">CI_885</strain>
    </source>
</reference>
<dbReference type="Proteomes" id="UP000037953">
    <property type="component" value="Unassembled WGS sequence"/>
</dbReference>
<evidence type="ECO:0008006" key="4">
    <source>
        <dbReference type="Google" id="ProtNLM"/>
    </source>
</evidence>
<feature type="chain" id="PRO_5005851875" description="DUF3828 domain-containing protein" evidence="1">
    <location>
        <begin position="22"/>
        <end position="369"/>
    </location>
</feature>
<dbReference type="PATRIC" id="fig|253.9.peg.85"/>
<evidence type="ECO:0000313" key="3">
    <source>
        <dbReference type="Proteomes" id="UP000037953"/>
    </source>
</evidence>
<name>A0A0N0IXU3_CHRID</name>